<keyword evidence="4" id="KW-0067">ATP-binding</keyword>
<proteinExistence type="predicted"/>
<dbReference type="PROSITE" id="PS50929">
    <property type="entry name" value="ABC_TM1F"/>
    <property type="match status" value="1"/>
</dbReference>
<feature type="domain" description="ABC transporter" evidence="8">
    <location>
        <begin position="489"/>
        <end position="702"/>
    </location>
</feature>
<evidence type="ECO:0000259" key="8">
    <source>
        <dbReference type="PROSITE" id="PS50893"/>
    </source>
</evidence>
<protein>
    <recommendedName>
        <fullName evidence="13">ABC transporter ATP-binding protein</fullName>
    </recommendedName>
</protein>
<evidence type="ECO:0000256" key="4">
    <source>
        <dbReference type="ARBA" id="ARBA00022840"/>
    </source>
</evidence>
<dbReference type="Pfam" id="PF00005">
    <property type="entry name" value="ABC_tran"/>
    <property type="match status" value="1"/>
</dbReference>
<dbReference type="CDD" id="cd18567">
    <property type="entry name" value="ABC_6TM_CvaB_RaxB_like"/>
    <property type="match status" value="1"/>
</dbReference>
<dbReference type="GO" id="GO:0016887">
    <property type="term" value="F:ATP hydrolysis activity"/>
    <property type="evidence" value="ECO:0007669"/>
    <property type="project" value="InterPro"/>
</dbReference>
<dbReference type="GO" id="GO:0005524">
    <property type="term" value="F:ATP binding"/>
    <property type="evidence" value="ECO:0007669"/>
    <property type="project" value="UniProtKB-KW"/>
</dbReference>
<dbReference type="Gene3D" id="3.90.70.10">
    <property type="entry name" value="Cysteine proteinases"/>
    <property type="match status" value="1"/>
</dbReference>
<dbReference type="GO" id="GO:0008233">
    <property type="term" value="F:peptidase activity"/>
    <property type="evidence" value="ECO:0007669"/>
    <property type="project" value="InterPro"/>
</dbReference>
<dbReference type="InterPro" id="IPR011527">
    <property type="entry name" value="ABC1_TM_dom"/>
</dbReference>
<dbReference type="PROSITE" id="PS00211">
    <property type="entry name" value="ABC_TRANSPORTER_1"/>
    <property type="match status" value="1"/>
</dbReference>
<organism evidence="11 12">
    <name type="scientific">Woeseia oceani</name>
    <dbReference type="NCBI Taxonomy" id="1548547"/>
    <lineage>
        <taxon>Bacteria</taxon>
        <taxon>Pseudomonadati</taxon>
        <taxon>Pseudomonadota</taxon>
        <taxon>Gammaproteobacteria</taxon>
        <taxon>Woeseiales</taxon>
        <taxon>Woeseiaceae</taxon>
        <taxon>Woeseia</taxon>
    </lineage>
</organism>
<dbReference type="InterPro" id="IPR017871">
    <property type="entry name" value="ABC_transporter-like_CS"/>
</dbReference>
<dbReference type="Gene3D" id="1.20.1560.10">
    <property type="entry name" value="ABC transporter type 1, transmembrane domain"/>
    <property type="match status" value="1"/>
</dbReference>
<dbReference type="InterPro" id="IPR039421">
    <property type="entry name" value="Type_1_exporter"/>
</dbReference>
<dbReference type="RefSeq" id="WP_068617834.1">
    <property type="nucleotide sequence ID" value="NZ_CP016268.1"/>
</dbReference>
<evidence type="ECO:0000256" key="7">
    <source>
        <dbReference type="SAM" id="Phobius"/>
    </source>
</evidence>
<dbReference type="PROSITE" id="PS50893">
    <property type="entry name" value="ABC_TRANSPORTER_2"/>
    <property type="match status" value="1"/>
</dbReference>
<feature type="domain" description="ABC transmembrane type-1" evidence="9">
    <location>
        <begin position="172"/>
        <end position="453"/>
    </location>
</feature>
<evidence type="ECO:0000256" key="1">
    <source>
        <dbReference type="ARBA" id="ARBA00004651"/>
    </source>
</evidence>
<evidence type="ECO:0000256" key="5">
    <source>
        <dbReference type="ARBA" id="ARBA00022989"/>
    </source>
</evidence>
<keyword evidence="5 7" id="KW-1133">Transmembrane helix</keyword>
<dbReference type="KEGG" id="woc:BA177_15950"/>
<evidence type="ECO:0000313" key="11">
    <source>
        <dbReference type="EMBL" id="ANO52479.1"/>
    </source>
</evidence>
<dbReference type="OrthoDB" id="9759820at2"/>
<keyword evidence="3" id="KW-0547">Nucleotide-binding</keyword>
<evidence type="ECO:0008006" key="13">
    <source>
        <dbReference type="Google" id="ProtNLM"/>
    </source>
</evidence>
<evidence type="ECO:0000256" key="3">
    <source>
        <dbReference type="ARBA" id="ARBA00022741"/>
    </source>
</evidence>
<dbReference type="Gene3D" id="3.40.50.300">
    <property type="entry name" value="P-loop containing nucleotide triphosphate hydrolases"/>
    <property type="match status" value="1"/>
</dbReference>
<evidence type="ECO:0000313" key="12">
    <source>
        <dbReference type="Proteomes" id="UP000092695"/>
    </source>
</evidence>
<dbReference type="SMART" id="SM00382">
    <property type="entry name" value="AAA"/>
    <property type="match status" value="1"/>
</dbReference>
<dbReference type="Pfam" id="PF03412">
    <property type="entry name" value="Peptidase_C39"/>
    <property type="match status" value="1"/>
</dbReference>
<feature type="transmembrane region" description="Helical" evidence="7">
    <location>
        <begin position="166"/>
        <end position="187"/>
    </location>
</feature>
<dbReference type="InterPro" id="IPR027417">
    <property type="entry name" value="P-loop_NTPase"/>
</dbReference>
<comment type="subcellular location">
    <subcellularLocation>
        <location evidence="1">Cell membrane</location>
        <topology evidence="1">Multi-pass membrane protein</topology>
    </subcellularLocation>
</comment>
<sequence length="702" mass="78234">MSAGTPDLRFWRRRRVPLVLQSEAAECGLSCLAMIASYYGKRMELSTLRQQYAASLQGTNLTRLLQLAETLSLASRPVRADPGELKHLHLPCLLHWNLDHFVVLEKLGRHSAVVIDPALGRRRVRHRELSRAFSGVAVEFTPAPSFETGKATSRLRFRQLVADARGLLAALAMVFVLSLTLQVLALLLPFYSQLVIDDVVLSGDRGLLTLLAVACGLLILMQTAISMLRSWVVVTLSTRFNLQLAGRVFSHLIRLPLSFFEKRHLGDVQSRFSAAAALQQLITRQFVEAAVDGLMAVTTLCVMFAYDYRLAGVVLASVTAYFVARAFMVPSLHGASQEAQVLAASRDSHFLESVRGLLAIKTSCQEWQRDLGYQNRLAEAWNPVIRGNRLQIWQLGINQLLFGLQFVVVVWLAALAILDGRFTTGMLVAFLAYRALFTERAAALIDRLLEFRLARVLLDRLADIVQTDREPAYSFAAGNVQRMDTRLSLRASNLRFRYAEGDADILKAISFDIRAGEHVVLTGPSGCGKTTLIKILMGLLEPASGSVDINGHHLCRYGVLRYRRQIAAVMQEDRLFCGSILDNISFFDVNVDVSRAKACARFADLAAYIERLPMQYFSVVGDMGTALSGGQRQRLLLARALYRRPRILFLDEFTSHLDAASEARINARLRRLAITRVVVAHRVETIRHADRQIRLSGGGISY</sequence>
<name>A0A193LJA6_9GAMM</name>
<dbReference type="InterPro" id="IPR003593">
    <property type="entry name" value="AAA+_ATPase"/>
</dbReference>
<dbReference type="Proteomes" id="UP000092695">
    <property type="component" value="Chromosome"/>
</dbReference>
<dbReference type="PANTHER" id="PTHR24221">
    <property type="entry name" value="ATP-BINDING CASSETTE SUB-FAMILY B"/>
    <property type="match status" value="1"/>
</dbReference>
<dbReference type="GO" id="GO:0006508">
    <property type="term" value="P:proteolysis"/>
    <property type="evidence" value="ECO:0007669"/>
    <property type="project" value="InterPro"/>
</dbReference>
<keyword evidence="6 7" id="KW-0472">Membrane</keyword>
<dbReference type="InterPro" id="IPR003439">
    <property type="entry name" value="ABC_transporter-like_ATP-bd"/>
</dbReference>
<reference evidence="11 12" key="1">
    <citation type="submission" date="2016-06" db="EMBL/GenBank/DDBJ databases">
        <title>Complete genome sequence of a deep-branching marine Gamma Proteobacterium Woeseia oceani type strain XK5.</title>
        <authorList>
            <person name="Mu D."/>
            <person name="Du Z."/>
        </authorList>
    </citation>
    <scope>NUCLEOTIDE SEQUENCE [LARGE SCALE GENOMIC DNA]</scope>
    <source>
        <strain evidence="11 12">XK5</strain>
    </source>
</reference>
<dbReference type="GO" id="GO:0005886">
    <property type="term" value="C:plasma membrane"/>
    <property type="evidence" value="ECO:0007669"/>
    <property type="project" value="UniProtKB-SubCell"/>
</dbReference>
<dbReference type="STRING" id="1548547.BA177_15950"/>
<dbReference type="PANTHER" id="PTHR24221:SF606">
    <property type="entry name" value="COLICIN V SECRETION-PROCESSING ATP-BINDING PROTEIN"/>
    <property type="match status" value="1"/>
</dbReference>
<evidence type="ECO:0000259" key="9">
    <source>
        <dbReference type="PROSITE" id="PS50929"/>
    </source>
</evidence>
<feature type="domain" description="Peptidase C39" evidence="10">
    <location>
        <begin position="21"/>
        <end position="140"/>
    </location>
</feature>
<evidence type="ECO:0000256" key="6">
    <source>
        <dbReference type="ARBA" id="ARBA00023136"/>
    </source>
</evidence>
<dbReference type="EMBL" id="CP016268">
    <property type="protein sequence ID" value="ANO52479.1"/>
    <property type="molecule type" value="Genomic_DNA"/>
</dbReference>
<evidence type="ECO:0000259" key="10">
    <source>
        <dbReference type="PROSITE" id="PS50990"/>
    </source>
</evidence>
<dbReference type="InterPro" id="IPR005074">
    <property type="entry name" value="Peptidase_C39"/>
</dbReference>
<evidence type="ECO:0000256" key="2">
    <source>
        <dbReference type="ARBA" id="ARBA00022692"/>
    </source>
</evidence>
<gene>
    <name evidence="11" type="ORF">BA177_15950</name>
</gene>
<dbReference type="SUPFAM" id="SSF90123">
    <property type="entry name" value="ABC transporter transmembrane region"/>
    <property type="match status" value="1"/>
</dbReference>
<accession>A0A193LJA6</accession>
<keyword evidence="12" id="KW-1185">Reference proteome</keyword>
<dbReference type="PROSITE" id="PS50990">
    <property type="entry name" value="PEPTIDASE_C39"/>
    <property type="match status" value="1"/>
</dbReference>
<dbReference type="InterPro" id="IPR036640">
    <property type="entry name" value="ABC1_TM_sf"/>
</dbReference>
<dbReference type="AlphaFoldDB" id="A0A193LJA6"/>
<feature type="transmembrane region" description="Helical" evidence="7">
    <location>
        <begin position="395"/>
        <end position="418"/>
    </location>
</feature>
<dbReference type="GO" id="GO:0034040">
    <property type="term" value="F:ATPase-coupled lipid transmembrane transporter activity"/>
    <property type="evidence" value="ECO:0007669"/>
    <property type="project" value="TreeGrafter"/>
</dbReference>
<dbReference type="Pfam" id="PF00664">
    <property type="entry name" value="ABC_membrane"/>
    <property type="match status" value="1"/>
</dbReference>
<keyword evidence="2 7" id="KW-0812">Transmembrane</keyword>
<dbReference type="SUPFAM" id="SSF52540">
    <property type="entry name" value="P-loop containing nucleoside triphosphate hydrolases"/>
    <property type="match status" value="1"/>
</dbReference>
<feature type="transmembrane region" description="Helical" evidence="7">
    <location>
        <begin position="207"/>
        <end position="228"/>
    </location>
</feature>
<dbReference type="GO" id="GO:0140359">
    <property type="term" value="F:ABC-type transporter activity"/>
    <property type="evidence" value="ECO:0007669"/>
    <property type="project" value="InterPro"/>
</dbReference>